<organism evidence="2 3">
    <name type="scientific">Streptomyces sulfonofaciens</name>
    <dbReference type="NCBI Taxonomy" id="68272"/>
    <lineage>
        <taxon>Bacteria</taxon>
        <taxon>Bacillati</taxon>
        <taxon>Actinomycetota</taxon>
        <taxon>Actinomycetes</taxon>
        <taxon>Kitasatosporales</taxon>
        <taxon>Streptomycetaceae</taxon>
        <taxon>Streptomyces</taxon>
    </lineage>
</organism>
<evidence type="ECO:0000256" key="1">
    <source>
        <dbReference type="SAM" id="MobiDB-lite"/>
    </source>
</evidence>
<protein>
    <recommendedName>
        <fullName evidence="4">Cytoplasmic protein</fullName>
    </recommendedName>
</protein>
<accession>A0A919GMR8</accession>
<dbReference type="AlphaFoldDB" id="A0A919GMR8"/>
<dbReference type="Proteomes" id="UP000603708">
    <property type="component" value="Unassembled WGS sequence"/>
</dbReference>
<dbReference type="Pfam" id="PF03013">
    <property type="entry name" value="Pyr_excise"/>
    <property type="match status" value="1"/>
</dbReference>
<evidence type="ECO:0000313" key="3">
    <source>
        <dbReference type="Proteomes" id="UP000603708"/>
    </source>
</evidence>
<comment type="caution">
    <text evidence="2">The sequence shown here is derived from an EMBL/GenBank/DDBJ whole genome shotgun (WGS) entry which is preliminary data.</text>
</comment>
<evidence type="ECO:0000313" key="2">
    <source>
        <dbReference type="EMBL" id="GHH86776.1"/>
    </source>
</evidence>
<sequence length="229" mass="24896">MLGRPVPAVAVRAAERHVAVPGATVPCEVSDVRQPCHTRTDNPSGREQPPPAHAAAASRAAAVPGGYSTPMQTFLPYPDFAATAAVLDDRRLGKQRVEALQVLRGLTVPGHGWRRHPAVRMWRGYEEALVRYGLQVCARWTSQGRADTCAASLLSSFAGDRAGRPVRPQPELAADGELPPWLGEPDFHRSHRSALVRKDPEHYAELFPGVPDDLPYVWPVSDRDPEAGA</sequence>
<evidence type="ECO:0008006" key="4">
    <source>
        <dbReference type="Google" id="ProtNLM"/>
    </source>
</evidence>
<gene>
    <name evidence="2" type="ORF">GCM10018793_60010</name>
</gene>
<proteinExistence type="predicted"/>
<name>A0A919GMR8_9ACTN</name>
<reference evidence="2" key="2">
    <citation type="submission" date="2020-09" db="EMBL/GenBank/DDBJ databases">
        <authorList>
            <person name="Sun Q."/>
            <person name="Ohkuma M."/>
        </authorList>
    </citation>
    <scope>NUCLEOTIDE SEQUENCE</scope>
    <source>
        <strain evidence="2">JCM 5069</strain>
    </source>
</reference>
<feature type="region of interest" description="Disordered" evidence="1">
    <location>
        <begin position="32"/>
        <end position="61"/>
    </location>
</feature>
<keyword evidence="3" id="KW-1185">Reference proteome</keyword>
<dbReference type="EMBL" id="BNCD01000024">
    <property type="protein sequence ID" value="GHH86776.1"/>
    <property type="molecule type" value="Genomic_DNA"/>
</dbReference>
<dbReference type="InterPro" id="IPR004260">
    <property type="entry name" value="Pyr-dimer_DNA_glycosylase"/>
</dbReference>
<dbReference type="NCBIfam" id="NF038085">
    <property type="entry name" value="MSMEG_6728_fam"/>
    <property type="match status" value="1"/>
</dbReference>
<reference evidence="2" key="1">
    <citation type="journal article" date="2014" name="Int. J. Syst. Evol. Microbiol.">
        <title>Complete genome sequence of Corynebacterium casei LMG S-19264T (=DSM 44701T), isolated from a smear-ripened cheese.</title>
        <authorList>
            <consortium name="US DOE Joint Genome Institute (JGI-PGF)"/>
            <person name="Walter F."/>
            <person name="Albersmeier A."/>
            <person name="Kalinowski J."/>
            <person name="Ruckert C."/>
        </authorList>
    </citation>
    <scope>NUCLEOTIDE SEQUENCE</scope>
    <source>
        <strain evidence="2">JCM 5069</strain>
    </source>
</reference>